<dbReference type="InterPro" id="IPR036259">
    <property type="entry name" value="MFS_trans_sf"/>
</dbReference>
<feature type="compositionally biased region" description="Basic residues" evidence="6">
    <location>
        <begin position="334"/>
        <end position="346"/>
    </location>
</feature>
<feature type="region of interest" description="Disordered" evidence="6">
    <location>
        <begin position="313"/>
        <end position="346"/>
    </location>
</feature>
<feature type="transmembrane region" description="Helical" evidence="7">
    <location>
        <begin position="703"/>
        <end position="726"/>
    </location>
</feature>
<feature type="transmembrane region" description="Helical" evidence="7">
    <location>
        <begin position="81"/>
        <end position="102"/>
    </location>
</feature>
<proteinExistence type="predicted"/>
<dbReference type="GO" id="GO:0016020">
    <property type="term" value="C:membrane"/>
    <property type="evidence" value="ECO:0007669"/>
    <property type="project" value="UniProtKB-SubCell"/>
</dbReference>
<dbReference type="EMBL" id="HACG01029556">
    <property type="protein sequence ID" value="CEK76421.1"/>
    <property type="molecule type" value="Transcribed_RNA"/>
</dbReference>
<organism evidence="8">
    <name type="scientific">Arion vulgaris</name>
    <dbReference type="NCBI Taxonomy" id="1028688"/>
    <lineage>
        <taxon>Eukaryota</taxon>
        <taxon>Metazoa</taxon>
        <taxon>Spiralia</taxon>
        <taxon>Lophotrochozoa</taxon>
        <taxon>Mollusca</taxon>
        <taxon>Gastropoda</taxon>
        <taxon>Heterobranchia</taxon>
        <taxon>Euthyneura</taxon>
        <taxon>Panpulmonata</taxon>
        <taxon>Eupulmonata</taxon>
        <taxon>Stylommatophora</taxon>
        <taxon>Helicina</taxon>
        <taxon>Arionoidea</taxon>
        <taxon>Arionidae</taxon>
        <taxon>Arion</taxon>
    </lineage>
</organism>
<evidence type="ECO:0000256" key="3">
    <source>
        <dbReference type="ARBA" id="ARBA00022692"/>
    </source>
</evidence>
<keyword evidence="5 7" id="KW-0472">Membrane</keyword>
<evidence type="ECO:0000313" key="8">
    <source>
        <dbReference type="EMBL" id="CEK76421.1"/>
    </source>
</evidence>
<evidence type="ECO:0000256" key="7">
    <source>
        <dbReference type="SAM" id="Phobius"/>
    </source>
</evidence>
<accession>A0A0B7A8V8</accession>
<evidence type="ECO:0000256" key="6">
    <source>
        <dbReference type="SAM" id="MobiDB-lite"/>
    </source>
</evidence>
<dbReference type="AlphaFoldDB" id="A0A0B7A8V8"/>
<feature type="compositionally biased region" description="Polar residues" evidence="6">
    <location>
        <begin position="320"/>
        <end position="333"/>
    </location>
</feature>
<name>A0A0B7A8V8_9EUPU</name>
<reference evidence="8" key="1">
    <citation type="submission" date="2014-12" db="EMBL/GenBank/DDBJ databases">
        <title>Insight into the proteome of Arion vulgaris.</title>
        <authorList>
            <person name="Aradska J."/>
            <person name="Bulat T."/>
            <person name="Smidak R."/>
            <person name="Sarate P."/>
            <person name="Gangsoo J."/>
            <person name="Sialana F."/>
            <person name="Bilban M."/>
            <person name="Lubec G."/>
        </authorList>
    </citation>
    <scope>NUCLEOTIDE SEQUENCE</scope>
    <source>
        <tissue evidence="8">Skin</tissue>
    </source>
</reference>
<feature type="transmembrane region" description="Helical" evidence="7">
    <location>
        <begin position="569"/>
        <end position="589"/>
    </location>
</feature>
<dbReference type="Gene3D" id="1.20.1250.20">
    <property type="entry name" value="MFS general substrate transporter like domains"/>
    <property type="match status" value="1"/>
</dbReference>
<protein>
    <submittedName>
        <fullName evidence="8">Uncharacterized protein</fullName>
    </submittedName>
</protein>
<feature type="transmembrane region" description="Helical" evidence="7">
    <location>
        <begin position="276"/>
        <end position="303"/>
    </location>
</feature>
<comment type="subcellular location">
    <subcellularLocation>
        <location evidence="1">Membrane</location>
        <topology evidence="1">Multi-pass membrane protein</topology>
    </subcellularLocation>
</comment>
<feature type="transmembrane region" description="Helical" evidence="7">
    <location>
        <begin position="47"/>
        <end position="69"/>
    </location>
</feature>
<keyword evidence="4 7" id="KW-1133">Transmembrane helix</keyword>
<dbReference type="PANTHER" id="PTHR19432">
    <property type="entry name" value="SUGAR TRANSPORTER"/>
    <property type="match status" value="1"/>
</dbReference>
<feature type="transmembrane region" description="Helical" evidence="7">
    <location>
        <begin position="196"/>
        <end position="215"/>
    </location>
</feature>
<feature type="transmembrane region" description="Helical" evidence="7">
    <location>
        <begin position="114"/>
        <end position="139"/>
    </location>
</feature>
<feature type="transmembrane region" description="Helical" evidence="7">
    <location>
        <begin position="236"/>
        <end position="256"/>
    </location>
</feature>
<keyword evidence="2" id="KW-0813">Transport</keyword>
<feature type="transmembrane region" description="Helical" evidence="7">
    <location>
        <begin position="519"/>
        <end position="539"/>
    </location>
</feature>
<evidence type="ECO:0000256" key="1">
    <source>
        <dbReference type="ARBA" id="ARBA00004141"/>
    </source>
</evidence>
<feature type="transmembrane region" description="Helical" evidence="7">
    <location>
        <begin position="626"/>
        <end position="648"/>
    </location>
</feature>
<dbReference type="GO" id="GO:0008506">
    <property type="term" value="F:sucrose:proton symporter activity"/>
    <property type="evidence" value="ECO:0007669"/>
    <property type="project" value="TreeGrafter"/>
</dbReference>
<keyword evidence="3 7" id="KW-0812">Transmembrane</keyword>
<feature type="transmembrane region" description="Helical" evidence="7">
    <location>
        <begin position="669"/>
        <end position="691"/>
    </location>
</feature>
<dbReference type="PANTHER" id="PTHR19432:SF35">
    <property type="entry name" value="SOLUTE CARRIER FAMILY 45 MEMBER 3 ISOFORM X1"/>
    <property type="match status" value="1"/>
</dbReference>
<evidence type="ECO:0000256" key="2">
    <source>
        <dbReference type="ARBA" id="ARBA00022448"/>
    </source>
</evidence>
<evidence type="ECO:0000256" key="5">
    <source>
        <dbReference type="ARBA" id="ARBA00023136"/>
    </source>
</evidence>
<gene>
    <name evidence="8" type="primary">ORF99906</name>
</gene>
<sequence>MAASIMSMSESIQASIIIHHQLQQQNHQLPSPYSQLQPKGIQLCTQAMLVSASFAIEMCISFEQIYQILILQYLGVPLSMVSINGIVCGGTSMILLPILGFVTDRGTNPKLRKLLSLFVGMGMFLCGLCLLVACGFIKLASKDVISFENITHSINNTPTYFPNISRDITTTDSTNLNLPTRETTQLPNHEPENTSGLPITAFMSIIGFALIDIGFDMSVSLTRAFILEITSATQHTRLLVMATVMASMAGTTFSFIGCFDFPEVLGSLFQVEGVAATLIFFCCLLFCVLIIGYSFTAVTGLLINVPKQLEKTHTQHKEPSNQLALSRDTATPRTSRRRVLKGRTHSQLHQLHENRPYVPDIHHTEERDLSTRPLLLEDSATINNYSAITGSSSFRYQIKDASEADTPTKKTVPRNILITTSIDNPIQGETTNLEFAENEENMDELSDLDDIGALMNEHSVVDNGISAVLAAIKQSYSMSISVKQPPLGEFHNRKLEQLKGKNLAEGKKSESKIFSNKRLVILTISSFFTNGSSLGFIIYSSNTLNIGILGGDPTALPGSEGYKQYERGLQTAALGNLVLYCSYMIVSISNNKIIDLIGEKVQFVLCHVLLMITLLVLIIVKRVEAYFVFMVFCGAFRTCAFTLPFVLANKFTQEEKDKDSPDFGKPAKNLGQVMSLIGFLMPAHFILMSTFMGPLMDATGDVWVPLIYSMCSSSISLIIFSSLFFIKN</sequence>
<evidence type="ECO:0000256" key="4">
    <source>
        <dbReference type="ARBA" id="ARBA00022989"/>
    </source>
</evidence>
<dbReference type="SUPFAM" id="SSF103473">
    <property type="entry name" value="MFS general substrate transporter"/>
    <property type="match status" value="1"/>
</dbReference>
<feature type="transmembrane region" description="Helical" evidence="7">
    <location>
        <begin position="601"/>
        <end position="620"/>
    </location>
</feature>